<accession>A0A1I8GB11</accession>
<feature type="transmembrane region" description="Helical" evidence="1">
    <location>
        <begin position="182"/>
        <end position="206"/>
    </location>
</feature>
<keyword evidence="1" id="KW-1133">Transmembrane helix</keyword>
<evidence type="ECO:0000313" key="3">
    <source>
        <dbReference type="WBParaSite" id="maker-uti_cns_0001339-snap-gene-1.8-mRNA-1"/>
    </source>
</evidence>
<dbReference type="Proteomes" id="UP000095280">
    <property type="component" value="Unplaced"/>
</dbReference>
<sequence>MSTDFSGLKLCLPNGGCTSDHEVQIDKAKSWHSGNYTCHLDSLTKSTSVQVTNPPSSVSVAVLNLVCRKRLVDATVQFTSSSSWPLPEHRCSVAAEWTRVQNLTHLLTTHWLIVAALQKSIDDGRTVSQWRLVTELIGSPPKVTCSAVQILPNGMAFERICSNSALISCPADDLKSLTSNCAIFAAVFSVAGFVLGCILCGILWALSHGSGSRHCQCFHAVEYRKRSSRRVAHFQVGQGRGSADDEGRIQTSRRARDLRTVQTGDANWNEIYVE</sequence>
<keyword evidence="1" id="KW-0472">Membrane</keyword>
<reference evidence="3" key="1">
    <citation type="submission" date="2016-11" db="UniProtKB">
        <authorList>
            <consortium name="WormBaseParasite"/>
        </authorList>
    </citation>
    <scope>IDENTIFICATION</scope>
</reference>
<organism evidence="2 3">
    <name type="scientific">Macrostomum lignano</name>
    <dbReference type="NCBI Taxonomy" id="282301"/>
    <lineage>
        <taxon>Eukaryota</taxon>
        <taxon>Metazoa</taxon>
        <taxon>Spiralia</taxon>
        <taxon>Lophotrochozoa</taxon>
        <taxon>Platyhelminthes</taxon>
        <taxon>Rhabditophora</taxon>
        <taxon>Macrostomorpha</taxon>
        <taxon>Macrostomida</taxon>
        <taxon>Macrostomidae</taxon>
        <taxon>Macrostomum</taxon>
    </lineage>
</organism>
<dbReference type="WBParaSite" id="maker-uti_cns_0001339-snap-gene-1.8-mRNA-1">
    <property type="protein sequence ID" value="maker-uti_cns_0001339-snap-gene-1.8-mRNA-1"/>
    <property type="gene ID" value="maker-uti_cns_0001339-snap-gene-1.8"/>
</dbReference>
<dbReference type="AlphaFoldDB" id="A0A1I8GB11"/>
<evidence type="ECO:0000313" key="2">
    <source>
        <dbReference type="Proteomes" id="UP000095280"/>
    </source>
</evidence>
<proteinExistence type="predicted"/>
<keyword evidence="1" id="KW-0812">Transmembrane</keyword>
<name>A0A1I8GB11_9PLAT</name>
<keyword evidence="2" id="KW-1185">Reference proteome</keyword>
<evidence type="ECO:0000256" key="1">
    <source>
        <dbReference type="SAM" id="Phobius"/>
    </source>
</evidence>
<protein>
    <submittedName>
        <fullName evidence="3">Ig-like domain-containing protein</fullName>
    </submittedName>
</protein>